<dbReference type="InterPro" id="IPR014729">
    <property type="entry name" value="Rossmann-like_a/b/a_fold"/>
</dbReference>
<evidence type="ECO:0000256" key="1">
    <source>
        <dbReference type="ARBA" id="ARBA00022785"/>
    </source>
</evidence>
<dbReference type="InterPro" id="IPR018317">
    <property type="entry name" value="QueC"/>
</dbReference>
<dbReference type="PANTHER" id="PTHR43169:SF2">
    <property type="entry name" value="NAD_GMP SYNTHASE DOMAIN-CONTAINING PROTEIN"/>
    <property type="match status" value="1"/>
</dbReference>
<dbReference type="GO" id="GO:0016874">
    <property type="term" value="F:ligase activity"/>
    <property type="evidence" value="ECO:0007669"/>
    <property type="project" value="UniProtKB-KW"/>
</dbReference>
<keyword evidence="3" id="KW-1185">Reference proteome</keyword>
<evidence type="ECO:0000313" key="3">
    <source>
        <dbReference type="Proteomes" id="UP000693952"/>
    </source>
</evidence>
<dbReference type="InterPro" id="IPR052188">
    <property type="entry name" value="Ni-pincer_cofactor_biosynth"/>
</dbReference>
<dbReference type="RefSeq" id="WP_124346680.1">
    <property type="nucleotide sequence ID" value="NZ_CP027706.1"/>
</dbReference>
<accession>A0ABX8MXZ6</accession>
<proteinExistence type="predicted"/>
<dbReference type="InterPro" id="IPR023213">
    <property type="entry name" value="CAT-like_dom_sf"/>
</dbReference>
<name>A0ABX8MXZ6_9PSED</name>
<protein>
    <submittedName>
        <fullName evidence="2">7-cyano-7-deazaguanine synthase</fullName>
        <ecNumber evidence="2">6.3.4.20</ecNumber>
    </submittedName>
</protein>
<keyword evidence="2" id="KW-0436">Ligase</keyword>
<dbReference type="EC" id="6.3.4.20" evidence="2"/>
<keyword evidence="1" id="KW-0671">Queuosine biosynthesis</keyword>
<evidence type="ECO:0000313" key="2">
    <source>
        <dbReference type="EMBL" id="QXH43395.1"/>
    </source>
</evidence>
<sequence>MKGPAQDPAQQALSQAELNTLEQLVLSCGLVSDVAMAHSPRSVTASRCSRCAISTQVTGIRLDHEGVCSECRRYDRYKERLDLYFSDRATLQGIVDANRPHKRSDIDCMLLFSGGKDSTYVLHQLVDMQLKVMTYTFDNGFISRQAFDNIARITSDLNIEHVTGTHAQMREVFRESLQRHSTVCKGCFKALLDHSLVLADQRGINLIFTGMSRGQIVEERLRFFHDRNIFDPQVIDAKLAEGRKIYHQVERYAGLDGRAFYDDSIFQRTQLIDFYRYSDAQKKDIYDYLRNSQAGWQEPTDTGFCSSNCLINDVGVAVHGLEKGFSNYEIPTAWEVRLGHLDRESAIAELAGVSDDERVTKILKSIDYLPTPAQDAPAEVEVFAVLNKGASMADLDRAVRARWPRQDVQPKLIRVALIQRDDQGRPIAEALAPQMLPIEILPTKRQCELSPAQRQLLQTAGDPREGWLTRVICSREPLDQNLFRRALFQVLTLHPSLRLQLSRTDTGIEGHVAPIPSNLPLIWADLSSKSREQRQALQARLPEALLSKVGDGLDQPLLLFAVASPNAQGHSTIAIAMQRLVMDEASWSILLHHLEWFYRLIATDTQPRLPMPRSTDLPEPELPPWAGLGAGSAARPTRQLLHVDESDGLALAQAIAKALAPSPVSLLRSLRQGDDQRIGHVTGQEQRWRGDDPQVVIVLEEQVLGTDTLFQEQRQMSGLAIAGDRSWLSIRRTSSGLHLCWSMDDSHPQDVLLNDVIQALCSPEPESRGDIEQAMRG</sequence>
<organism evidence="2 3">
    <name type="scientific">Pseudomonas sessilinigenes</name>
    <dbReference type="NCBI Taxonomy" id="658629"/>
    <lineage>
        <taxon>Bacteria</taxon>
        <taxon>Pseudomonadati</taxon>
        <taxon>Pseudomonadota</taxon>
        <taxon>Gammaproteobacteria</taxon>
        <taxon>Pseudomonadales</taxon>
        <taxon>Pseudomonadaceae</taxon>
        <taxon>Pseudomonas</taxon>
    </lineage>
</organism>
<dbReference type="Proteomes" id="UP000693952">
    <property type="component" value="Chromosome"/>
</dbReference>
<gene>
    <name evidence="2" type="ORF">KSS89_14610</name>
</gene>
<dbReference type="SUPFAM" id="SSF52777">
    <property type="entry name" value="CoA-dependent acyltransferases"/>
    <property type="match status" value="1"/>
</dbReference>
<dbReference type="PANTHER" id="PTHR43169">
    <property type="entry name" value="EXSB FAMILY PROTEIN"/>
    <property type="match status" value="1"/>
</dbReference>
<dbReference type="EMBL" id="CP077074">
    <property type="protein sequence ID" value="QXH43395.1"/>
    <property type="molecule type" value="Genomic_DNA"/>
</dbReference>
<dbReference type="Gene3D" id="3.40.50.620">
    <property type="entry name" value="HUPs"/>
    <property type="match status" value="1"/>
</dbReference>
<dbReference type="SUPFAM" id="SSF52402">
    <property type="entry name" value="Adenine nucleotide alpha hydrolases-like"/>
    <property type="match status" value="1"/>
</dbReference>
<dbReference type="Gene3D" id="3.30.559.10">
    <property type="entry name" value="Chloramphenicol acetyltransferase-like domain"/>
    <property type="match status" value="1"/>
</dbReference>
<reference evidence="2" key="1">
    <citation type="submission" date="2021-06" db="EMBL/GenBank/DDBJ databases">
        <title>Updating the genus Pseudomonas: Description of 43 new species and partition of the Pseudomonas putida group.</title>
        <authorList>
            <person name="Girard L."/>
            <person name="Lood C."/>
            <person name="Vandamme P."/>
            <person name="Rokni-Zadeh H."/>
            <person name="van Noort V."/>
            <person name="Hofte M."/>
            <person name="Lavigne R."/>
            <person name="De Mot R."/>
        </authorList>
    </citation>
    <scope>NUCLEOTIDE SEQUENCE</scope>
    <source>
        <strain evidence="2">CMR12a</strain>
    </source>
</reference>
<dbReference type="Pfam" id="PF06508">
    <property type="entry name" value="QueC"/>
    <property type="match status" value="1"/>
</dbReference>